<dbReference type="PROSITE" id="PS50887">
    <property type="entry name" value="GGDEF"/>
    <property type="match status" value="1"/>
</dbReference>
<organism evidence="3 4">
    <name type="scientific">Roseateles chitinivorans</name>
    <dbReference type="NCBI Taxonomy" id="2917965"/>
    <lineage>
        <taxon>Bacteria</taxon>
        <taxon>Pseudomonadati</taxon>
        <taxon>Pseudomonadota</taxon>
        <taxon>Betaproteobacteria</taxon>
        <taxon>Burkholderiales</taxon>
        <taxon>Sphaerotilaceae</taxon>
        <taxon>Roseateles</taxon>
    </lineage>
</organism>
<proteinExistence type="predicted"/>
<evidence type="ECO:0000313" key="3">
    <source>
        <dbReference type="EMBL" id="PIM50615.1"/>
    </source>
</evidence>
<protein>
    <recommendedName>
        <fullName evidence="2">GGDEF domain-containing protein</fullName>
    </recommendedName>
</protein>
<feature type="compositionally biased region" description="Basic and acidic residues" evidence="1">
    <location>
        <begin position="1"/>
        <end position="10"/>
    </location>
</feature>
<dbReference type="InterPro" id="IPR029787">
    <property type="entry name" value="Nucleotide_cyclase"/>
</dbReference>
<comment type="caution">
    <text evidence="3">The sequence shown here is derived from an EMBL/GenBank/DDBJ whole genome shotgun (WGS) entry which is preliminary data.</text>
</comment>
<feature type="domain" description="GGDEF" evidence="2">
    <location>
        <begin position="135"/>
        <end position="272"/>
    </location>
</feature>
<accession>A0A2G9C2L6</accession>
<dbReference type="SMART" id="SM00267">
    <property type="entry name" value="GGDEF"/>
    <property type="match status" value="1"/>
</dbReference>
<evidence type="ECO:0000313" key="4">
    <source>
        <dbReference type="Proteomes" id="UP000231501"/>
    </source>
</evidence>
<dbReference type="Proteomes" id="UP000231501">
    <property type="component" value="Unassembled WGS sequence"/>
</dbReference>
<evidence type="ECO:0000259" key="2">
    <source>
        <dbReference type="PROSITE" id="PS50887"/>
    </source>
</evidence>
<dbReference type="Gene3D" id="3.30.70.270">
    <property type="match status" value="1"/>
</dbReference>
<dbReference type="AlphaFoldDB" id="A0A2G9C2L6"/>
<keyword evidence="4" id="KW-1185">Reference proteome</keyword>
<evidence type="ECO:0000256" key="1">
    <source>
        <dbReference type="SAM" id="MobiDB-lite"/>
    </source>
</evidence>
<dbReference type="SUPFAM" id="SSF55073">
    <property type="entry name" value="Nucleotide cyclase"/>
    <property type="match status" value="1"/>
</dbReference>
<dbReference type="InterPro" id="IPR000160">
    <property type="entry name" value="GGDEF_dom"/>
</dbReference>
<sequence>MRGRALEGRARSGRQGRWAWTQPGTLGQPPHGRTRPCGPSGFVTSAATRRRASAYPPSLKGAARGLLLCCNQSSSPAKAGSMAQDSDRGPGAWWTFLRRRWLARRDPPARVAAADEAQLMDGLKREAARAQRHRHDGVLMLLELDPWTRLQQQHGEECLQALDERLDQLVRQQLRGGDWLLPLPRGVWAAYLPCTDPLGALDAADRLRTRVATLDYRWQGQALPLSASLGLAHWQDWRREPQQGADQLLQQARQALAMARGAGCNCVRAYAAMPSGRNRYSGTRPA</sequence>
<dbReference type="EMBL" id="PEOG01000115">
    <property type="protein sequence ID" value="PIM50615.1"/>
    <property type="molecule type" value="Genomic_DNA"/>
</dbReference>
<name>A0A2G9C2L6_9BURK</name>
<feature type="region of interest" description="Disordered" evidence="1">
    <location>
        <begin position="1"/>
        <end position="36"/>
    </location>
</feature>
<reference evidence="3 4" key="1">
    <citation type="submission" date="2017-11" db="EMBL/GenBank/DDBJ databases">
        <title>Draft genome sequence of Mitsuaria sp. HWN-4.</title>
        <authorList>
            <person name="Gundlapally S.R."/>
        </authorList>
    </citation>
    <scope>NUCLEOTIDE SEQUENCE [LARGE SCALE GENOMIC DNA]</scope>
    <source>
        <strain evidence="3 4">HWN-4</strain>
    </source>
</reference>
<dbReference type="InterPro" id="IPR043128">
    <property type="entry name" value="Rev_trsase/Diguanyl_cyclase"/>
</dbReference>
<dbReference type="Pfam" id="PF00990">
    <property type="entry name" value="GGDEF"/>
    <property type="match status" value="1"/>
</dbReference>
<gene>
    <name evidence="3" type="ORF">CS062_24060</name>
</gene>